<dbReference type="PANTHER" id="PTHR19325:SF575">
    <property type="entry name" value="LOCOMOTION-RELATED PROTEIN HIKARU GENKI"/>
    <property type="match status" value="1"/>
</dbReference>
<dbReference type="PANTHER" id="PTHR19325">
    <property type="entry name" value="COMPLEMENT COMPONENT-RELATED SUSHI DOMAIN-CONTAINING"/>
    <property type="match status" value="1"/>
</dbReference>
<protein>
    <recommendedName>
        <fullName evidence="6">Sushi domain-containing protein</fullName>
    </recommendedName>
</protein>
<gene>
    <name evidence="7" type="ORF">GE061_003962</name>
</gene>
<sequence length="94" mass="10419">MTRFGIGKWSGSIPACEPIHCPKIEPEDPRLILSPHNTTFGSRVFFSCPWGYRLTGVPGIECHLDSTWSAEIPVCTVPSELPAPLEIPRVFIVE</sequence>
<evidence type="ECO:0000313" key="7">
    <source>
        <dbReference type="EMBL" id="KAF6201570.1"/>
    </source>
</evidence>
<dbReference type="EMBL" id="WIXP02000012">
    <property type="protein sequence ID" value="KAF6201570.1"/>
    <property type="molecule type" value="Genomic_DNA"/>
</dbReference>
<dbReference type="Proteomes" id="UP000466442">
    <property type="component" value="Linkage Group LG12"/>
</dbReference>
<dbReference type="InterPro" id="IPR000436">
    <property type="entry name" value="Sushi_SCR_CCP_dom"/>
</dbReference>
<organism evidence="7 8">
    <name type="scientific">Apolygus lucorum</name>
    <name type="common">Small green plant bug</name>
    <name type="synonym">Lygocoris lucorum</name>
    <dbReference type="NCBI Taxonomy" id="248454"/>
    <lineage>
        <taxon>Eukaryota</taxon>
        <taxon>Metazoa</taxon>
        <taxon>Ecdysozoa</taxon>
        <taxon>Arthropoda</taxon>
        <taxon>Hexapoda</taxon>
        <taxon>Insecta</taxon>
        <taxon>Pterygota</taxon>
        <taxon>Neoptera</taxon>
        <taxon>Paraneoptera</taxon>
        <taxon>Hemiptera</taxon>
        <taxon>Heteroptera</taxon>
        <taxon>Panheteroptera</taxon>
        <taxon>Cimicomorpha</taxon>
        <taxon>Miridae</taxon>
        <taxon>Mirini</taxon>
        <taxon>Apolygus</taxon>
    </lineage>
</organism>
<evidence type="ECO:0000256" key="1">
    <source>
        <dbReference type="ARBA" id="ARBA00022659"/>
    </source>
</evidence>
<keyword evidence="1 5" id="KW-0768">Sushi</keyword>
<proteinExistence type="predicted"/>
<evidence type="ECO:0000313" key="8">
    <source>
        <dbReference type="Proteomes" id="UP000466442"/>
    </source>
</evidence>
<dbReference type="AlphaFoldDB" id="A0A8S9WXB2"/>
<dbReference type="SMART" id="SM00032">
    <property type="entry name" value="CCP"/>
    <property type="match status" value="1"/>
</dbReference>
<keyword evidence="3 5" id="KW-1015">Disulfide bond</keyword>
<accession>A0A8S9WXB2</accession>
<dbReference type="InterPro" id="IPR035976">
    <property type="entry name" value="Sushi/SCR/CCP_sf"/>
</dbReference>
<evidence type="ECO:0000256" key="3">
    <source>
        <dbReference type="ARBA" id="ARBA00023157"/>
    </source>
</evidence>
<feature type="disulfide bond" evidence="5">
    <location>
        <begin position="48"/>
        <end position="75"/>
    </location>
</feature>
<evidence type="ECO:0000259" key="6">
    <source>
        <dbReference type="PROSITE" id="PS50923"/>
    </source>
</evidence>
<dbReference type="SUPFAM" id="SSF57535">
    <property type="entry name" value="Complement control module/SCR domain"/>
    <property type="match status" value="1"/>
</dbReference>
<dbReference type="Pfam" id="PF00084">
    <property type="entry name" value="Sushi"/>
    <property type="match status" value="1"/>
</dbReference>
<comment type="caution">
    <text evidence="5">Lacks conserved residue(s) required for the propagation of feature annotation.</text>
</comment>
<reference evidence="7" key="1">
    <citation type="journal article" date="2021" name="Mol. Ecol. Resour.">
        <title>Apolygus lucorum genome provides insights into omnivorousness and mesophyll feeding.</title>
        <authorList>
            <person name="Liu Y."/>
            <person name="Liu H."/>
            <person name="Wang H."/>
            <person name="Huang T."/>
            <person name="Liu B."/>
            <person name="Yang B."/>
            <person name="Yin L."/>
            <person name="Li B."/>
            <person name="Zhang Y."/>
            <person name="Zhang S."/>
            <person name="Jiang F."/>
            <person name="Zhang X."/>
            <person name="Ren Y."/>
            <person name="Wang B."/>
            <person name="Wang S."/>
            <person name="Lu Y."/>
            <person name="Wu K."/>
            <person name="Fan W."/>
            <person name="Wang G."/>
        </authorList>
    </citation>
    <scope>NUCLEOTIDE SEQUENCE</scope>
    <source>
        <strain evidence="7">12Hb</strain>
    </source>
</reference>
<dbReference type="CDD" id="cd00033">
    <property type="entry name" value="CCP"/>
    <property type="match status" value="1"/>
</dbReference>
<keyword evidence="2" id="KW-0677">Repeat</keyword>
<name>A0A8S9WXB2_APOLU</name>
<evidence type="ECO:0000256" key="5">
    <source>
        <dbReference type="PROSITE-ProRule" id="PRU00302"/>
    </source>
</evidence>
<evidence type="ECO:0000256" key="2">
    <source>
        <dbReference type="ARBA" id="ARBA00022737"/>
    </source>
</evidence>
<dbReference type="PROSITE" id="PS50923">
    <property type="entry name" value="SUSHI"/>
    <property type="match status" value="1"/>
</dbReference>
<dbReference type="Gene3D" id="2.10.70.10">
    <property type="entry name" value="Complement Module, domain 1"/>
    <property type="match status" value="1"/>
</dbReference>
<dbReference type="InterPro" id="IPR050350">
    <property type="entry name" value="Compl-Cell_Adhes-Reg"/>
</dbReference>
<dbReference type="OrthoDB" id="6127264at2759"/>
<evidence type="ECO:0000256" key="4">
    <source>
        <dbReference type="ARBA" id="ARBA00023180"/>
    </source>
</evidence>
<keyword evidence="4" id="KW-0325">Glycoprotein</keyword>
<comment type="caution">
    <text evidence="7">The sequence shown here is derived from an EMBL/GenBank/DDBJ whole genome shotgun (WGS) entry which is preliminary data.</text>
</comment>
<keyword evidence="8" id="KW-1185">Reference proteome</keyword>
<feature type="domain" description="Sushi" evidence="6">
    <location>
        <begin position="19"/>
        <end position="77"/>
    </location>
</feature>